<dbReference type="InterPro" id="IPR011109">
    <property type="entry name" value="DNA_bind_recombinase_dom"/>
</dbReference>
<evidence type="ECO:0000259" key="2">
    <source>
        <dbReference type="PROSITE" id="PS51736"/>
    </source>
</evidence>
<dbReference type="AlphaFoldDB" id="A0A6N7IXL5"/>
<sequence>MAKITKIEPQIPALPTRKKVAAYARVSMETERLHHSLSSQVSYYSELIQKNPEWEYVGVYADEAITGTIAKKRDEFKRLIADCDAGKIDIVLCKSISRFARNTVDLLETVRHLKELGISVRFEKENIDSLSGDGEVMLTLLASFAQSESESISNNVKWGVRKRMERGIPNGHFRIFGYRWEGDQLVIVPEEAAIVKRIYQNFLDGKSRLETEREFAAEGITTREGCRWVDSNIKVVLSNITYTGNMLLQKEYISDPISKKRKKNHGELKQYYVEDTHEPIIDMETFQYVQSEMARRRELGALANKSLNITCFTSKIKCEKCGKSYVRNTRKNRAKVSQLGDQLVGWVCGSSKTKNGKCKAMEIPEYILRQKCAEALGLEEFDEDAFAEQVEVITVPEQGILNFHMTDGTEKTLTWVSTAKKDAWTPEARKKASSYRRNHAMKRYDVTCFTSKIKCADCGNNYRRQTRTKASGEKYHLFVCATTNTCSNNCIHEDTLRELTAQALGQQALDEAVFLKEIDHITIAPGGHITFCFYDGHEVSMEYSTKRRMPAWTEERKKKQGEAIKASFTEERRRKMSETMKKIRSEKYWASTKAKR</sequence>
<evidence type="ECO:0000259" key="3">
    <source>
        <dbReference type="PROSITE" id="PS51737"/>
    </source>
</evidence>
<organism evidence="4 5">
    <name type="scientific">Candidatus Weimeria bifida</name>
    <dbReference type="NCBI Taxonomy" id="2599074"/>
    <lineage>
        <taxon>Bacteria</taxon>
        <taxon>Bacillati</taxon>
        <taxon>Bacillota</taxon>
        <taxon>Clostridia</taxon>
        <taxon>Lachnospirales</taxon>
        <taxon>Lachnospiraceae</taxon>
        <taxon>Candidatus Weimeria</taxon>
    </lineage>
</organism>
<dbReference type="Pfam" id="PF13408">
    <property type="entry name" value="Zn_ribbon_recom"/>
    <property type="match status" value="2"/>
</dbReference>
<comment type="caution">
    <text evidence="4">The sequence shown here is derived from an EMBL/GenBank/DDBJ whole genome shotgun (WGS) entry which is preliminary data.</text>
</comment>
<evidence type="ECO:0000313" key="5">
    <source>
        <dbReference type="Proteomes" id="UP000460257"/>
    </source>
</evidence>
<dbReference type="CDD" id="cd00338">
    <property type="entry name" value="Ser_Recombinase"/>
    <property type="match status" value="1"/>
</dbReference>
<feature type="region of interest" description="Disordered" evidence="1">
    <location>
        <begin position="554"/>
        <end position="579"/>
    </location>
</feature>
<dbReference type="InterPro" id="IPR050639">
    <property type="entry name" value="SSR_resolvase"/>
</dbReference>
<dbReference type="Gene3D" id="3.40.50.1390">
    <property type="entry name" value="Resolvase, N-terminal catalytic domain"/>
    <property type="match status" value="1"/>
</dbReference>
<dbReference type="Proteomes" id="UP000460257">
    <property type="component" value="Unassembled WGS sequence"/>
</dbReference>
<dbReference type="SUPFAM" id="SSF53041">
    <property type="entry name" value="Resolvase-like"/>
    <property type="match status" value="1"/>
</dbReference>
<dbReference type="InterPro" id="IPR038109">
    <property type="entry name" value="DNA_bind_recomb_sf"/>
</dbReference>
<dbReference type="PROSITE" id="PS51737">
    <property type="entry name" value="RECOMBINASE_DNA_BIND"/>
    <property type="match status" value="1"/>
</dbReference>
<dbReference type="Gene3D" id="3.90.1750.20">
    <property type="entry name" value="Putative Large Serine Recombinase, Chain B, Domain 2"/>
    <property type="match status" value="1"/>
</dbReference>
<evidence type="ECO:0000256" key="1">
    <source>
        <dbReference type="SAM" id="MobiDB-lite"/>
    </source>
</evidence>
<dbReference type="InterPro" id="IPR006119">
    <property type="entry name" value="Resolv_N"/>
</dbReference>
<feature type="domain" description="Recombinase" evidence="3">
    <location>
        <begin position="175"/>
        <end position="299"/>
    </location>
</feature>
<name>A0A6N7IXL5_9FIRM</name>
<dbReference type="PROSITE" id="PS51736">
    <property type="entry name" value="RECOMBINASES_3"/>
    <property type="match status" value="1"/>
</dbReference>
<dbReference type="SMART" id="SM00857">
    <property type="entry name" value="Resolvase"/>
    <property type="match status" value="1"/>
</dbReference>
<evidence type="ECO:0000313" key="4">
    <source>
        <dbReference type="EMBL" id="MQN00512.1"/>
    </source>
</evidence>
<reference evidence="4" key="1">
    <citation type="journal article" date="2020" name="Appl. Environ. Microbiol.">
        <title>Medium-Chain Fatty Acid Synthesis by 'Candidatus Weimeria bifida' gen. nov., sp. nov., and 'Candidatus Pseudoramibacter fermentans' sp. nov.</title>
        <authorList>
            <person name="Scarborough M.J."/>
            <person name="Myers K.S."/>
            <person name="Donohue T.J."/>
            <person name="Noguera D.R."/>
        </authorList>
    </citation>
    <scope>NUCLEOTIDE SEQUENCE</scope>
    <source>
        <strain evidence="4">LCO1.1</strain>
    </source>
</reference>
<gene>
    <name evidence="4" type="ORF">FRC54_00695</name>
</gene>
<dbReference type="PANTHER" id="PTHR30461:SF23">
    <property type="entry name" value="DNA RECOMBINASE-RELATED"/>
    <property type="match status" value="1"/>
</dbReference>
<protein>
    <submittedName>
        <fullName evidence="4">Recombinase family protein</fullName>
    </submittedName>
</protein>
<dbReference type="Pfam" id="PF00239">
    <property type="entry name" value="Resolvase"/>
    <property type="match status" value="1"/>
</dbReference>
<feature type="domain" description="Resolvase/invertase-type recombinase catalytic" evidence="2">
    <location>
        <begin position="19"/>
        <end position="167"/>
    </location>
</feature>
<accession>A0A6N7IXL5</accession>
<dbReference type="EMBL" id="VOGC01000002">
    <property type="protein sequence ID" value="MQN00512.1"/>
    <property type="molecule type" value="Genomic_DNA"/>
</dbReference>
<dbReference type="InterPro" id="IPR025827">
    <property type="entry name" value="Zn_ribbon_recom_dom"/>
</dbReference>
<keyword evidence="5" id="KW-1185">Reference proteome</keyword>
<dbReference type="InterPro" id="IPR036162">
    <property type="entry name" value="Resolvase-like_N_sf"/>
</dbReference>
<proteinExistence type="predicted"/>
<dbReference type="GO" id="GO:0003677">
    <property type="term" value="F:DNA binding"/>
    <property type="evidence" value="ECO:0007669"/>
    <property type="project" value="InterPro"/>
</dbReference>
<dbReference type="Pfam" id="PF07508">
    <property type="entry name" value="Recombinase"/>
    <property type="match status" value="1"/>
</dbReference>
<dbReference type="GO" id="GO:0000150">
    <property type="term" value="F:DNA strand exchange activity"/>
    <property type="evidence" value="ECO:0007669"/>
    <property type="project" value="InterPro"/>
</dbReference>
<dbReference type="PANTHER" id="PTHR30461">
    <property type="entry name" value="DNA-INVERTASE FROM LAMBDOID PROPHAGE"/>
    <property type="match status" value="1"/>
</dbReference>